<proteinExistence type="predicted"/>
<name>A0A1I2KYP6_9ACTN</name>
<sequence>MTHHTTHAQLAPTATVPITAVPATAMPTTAMPVAPVPIPRAADAVRKARADRRRYIGRLRRRAARCRDATRSAAEAGMSTAEYAVGTIAACGFAAVLYKIVTSGPVHSALNGVIVKALHVPF</sequence>
<organism evidence="1 2">
    <name type="scientific">Actinacidiphila alni</name>
    <dbReference type="NCBI Taxonomy" id="380248"/>
    <lineage>
        <taxon>Bacteria</taxon>
        <taxon>Bacillati</taxon>
        <taxon>Actinomycetota</taxon>
        <taxon>Actinomycetes</taxon>
        <taxon>Kitasatosporales</taxon>
        <taxon>Streptomycetaceae</taxon>
        <taxon>Actinacidiphila</taxon>
    </lineage>
</organism>
<dbReference type="Proteomes" id="UP000199323">
    <property type="component" value="Unassembled WGS sequence"/>
</dbReference>
<dbReference type="RefSeq" id="WP_407640737.1">
    <property type="nucleotide sequence ID" value="NZ_FONG01000025.1"/>
</dbReference>
<protein>
    <recommendedName>
        <fullName evidence="3">DUF4244 domain-containing protein</fullName>
    </recommendedName>
</protein>
<reference evidence="1 2" key="1">
    <citation type="submission" date="2016-10" db="EMBL/GenBank/DDBJ databases">
        <authorList>
            <person name="de Groot N.N."/>
        </authorList>
    </citation>
    <scope>NUCLEOTIDE SEQUENCE [LARGE SCALE GENOMIC DNA]</scope>
    <source>
        <strain evidence="1 2">CGMCC 4.3510</strain>
    </source>
</reference>
<dbReference type="STRING" id="380248.SAMN05216251_12590"/>
<keyword evidence="2" id="KW-1185">Reference proteome</keyword>
<evidence type="ECO:0008006" key="3">
    <source>
        <dbReference type="Google" id="ProtNLM"/>
    </source>
</evidence>
<dbReference type="AlphaFoldDB" id="A0A1I2KYP6"/>
<dbReference type="EMBL" id="FONG01000025">
    <property type="protein sequence ID" value="SFF71439.1"/>
    <property type="molecule type" value="Genomic_DNA"/>
</dbReference>
<evidence type="ECO:0000313" key="1">
    <source>
        <dbReference type="EMBL" id="SFF71439.1"/>
    </source>
</evidence>
<accession>A0A1I2KYP6</accession>
<gene>
    <name evidence="1" type="ORF">SAMN05216251_12590</name>
</gene>
<dbReference type="InterPro" id="IPR025338">
    <property type="entry name" value="DUF4244"/>
</dbReference>
<evidence type="ECO:0000313" key="2">
    <source>
        <dbReference type="Proteomes" id="UP000199323"/>
    </source>
</evidence>
<dbReference type="Pfam" id="PF14029">
    <property type="entry name" value="DUF4244"/>
    <property type="match status" value="1"/>
</dbReference>